<dbReference type="Pfam" id="PF00583">
    <property type="entry name" value="Acetyltransf_1"/>
    <property type="match status" value="1"/>
</dbReference>
<gene>
    <name evidence="4" type="ORF">Mth01_42900</name>
</gene>
<dbReference type="Proteomes" id="UP000610966">
    <property type="component" value="Unassembled WGS sequence"/>
</dbReference>
<evidence type="ECO:0000256" key="2">
    <source>
        <dbReference type="ARBA" id="ARBA00023315"/>
    </source>
</evidence>
<dbReference type="CDD" id="cd04301">
    <property type="entry name" value="NAT_SF"/>
    <property type="match status" value="1"/>
</dbReference>
<feature type="domain" description="N-acetyltransferase" evidence="3">
    <location>
        <begin position="16"/>
        <end position="162"/>
    </location>
</feature>
<organism evidence="4 5">
    <name type="scientific">Sphaerimonospora thailandensis</name>
    <dbReference type="NCBI Taxonomy" id="795644"/>
    <lineage>
        <taxon>Bacteria</taxon>
        <taxon>Bacillati</taxon>
        <taxon>Actinomycetota</taxon>
        <taxon>Actinomycetes</taxon>
        <taxon>Streptosporangiales</taxon>
        <taxon>Streptosporangiaceae</taxon>
        <taxon>Sphaerimonospora</taxon>
    </lineage>
</organism>
<dbReference type="SUPFAM" id="SSF55729">
    <property type="entry name" value="Acyl-CoA N-acyltransferases (Nat)"/>
    <property type="match status" value="1"/>
</dbReference>
<evidence type="ECO:0000256" key="1">
    <source>
        <dbReference type="ARBA" id="ARBA00022679"/>
    </source>
</evidence>
<dbReference type="Gene3D" id="3.40.630.30">
    <property type="match status" value="1"/>
</dbReference>
<dbReference type="PROSITE" id="PS51186">
    <property type="entry name" value="GNAT"/>
    <property type="match status" value="1"/>
</dbReference>
<keyword evidence="1" id="KW-0808">Transferase</keyword>
<dbReference type="NCBIfam" id="TIGR01575">
    <property type="entry name" value="rimI"/>
    <property type="match status" value="1"/>
</dbReference>
<comment type="caution">
    <text evidence="4">The sequence shown here is derived from an EMBL/GenBank/DDBJ whole genome shotgun (WGS) entry which is preliminary data.</text>
</comment>
<dbReference type="EMBL" id="BOOG01000044">
    <property type="protein sequence ID" value="GIH72037.1"/>
    <property type="molecule type" value="Genomic_DNA"/>
</dbReference>
<dbReference type="PANTHER" id="PTHR43877">
    <property type="entry name" value="AMINOALKYLPHOSPHONATE N-ACETYLTRANSFERASE-RELATED-RELATED"/>
    <property type="match status" value="1"/>
</dbReference>
<dbReference type="InterPro" id="IPR050832">
    <property type="entry name" value="Bact_Acetyltransf"/>
</dbReference>
<name>A0A8J3RAB4_9ACTN</name>
<protein>
    <submittedName>
        <fullName evidence="4">Ribosomal-protein-alanine acetyltransferase</fullName>
    </submittedName>
</protein>
<dbReference type="InterPro" id="IPR016181">
    <property type="entry name" value="Acyl_CoA_acyltransferase"/>
</dbReference>
<dbReference type="AlphaFoldDB" id="A0A8J3RAB4"/>
<accession>A0A8J3RAB4</accession>
<evidence type="ECO:0000259" key="3">
    <source>
        <dbReference type="PROSITE" id="PS51186"/>
    </source>
</evidence>
<evidence type="ECO:0000313" key="4">
    <source>
        <dbReference type="EMBL" id="GIH72037.1"/>
    </source>
</evidence>
<proteinExistence type="predicted"/>
<dbReference type="InterPro" id="IPR000182">
    <property type="entry name" value="GNAT_dom"/>
</dbReference>
<dbReference type="GO" id="GO:0008080">
    <property type="term" value="F:N-acetyltransferase activity"/>
    <property type="evidence" value="ECO:0007669"/>
    <property type="project" value="InterPro"/>
</dbReference>
<sequence>MTDGTSGRSGTAGQTVVLRQMRIEDLPAVMEIERGTFPADAWSESMMRGELRDQPRTRHYVVAEAGGEIVGYAGLAAAADQADIQTIAVLAGHRRSGVGAAMMDALVAEAVRRGARSVFLEVRADNAPAQAMYERFGFQPLGLRRRYYDDGTDAITMVKELDRTGERHEQD</sequence>
<reference evidence="4" key="1">
    <citation type="submission" date="2021-01" db="EMBL/GenBank/DDBJ databases">
        <title>Whole genome shotgun sequence of Sphaerimonospora thailandensis NBRC 107569.</title>
        <authorList>
            <person name="Komaki H."/>
            <person name="Tamura T."/>
        </authorList>
    </citation>
    <scope>NUCLEOTIDE SEQUENCE</scope>
    <source>
        <strain evidence="4">NBRC 107569</strain>
    </source>
</reference>
<dbReference type="InterPro" id="IPR006464">
    <property type="entry name" value="AcTrfase_RimI/Ard1"/>
</dbReference>
<keyword evidence="5" id="KW-1185">Reference proteome</keyword>
<keyword evidence="2" id="KW-0012">Acyltransferase</keyword>
<evidence type="ECO:0000313" key="5">
    <source>
        <dbReference type="Proteomes" id="UP000610966"/>
    </source>
</evidence>